<dbReference type="Proteomes" id="UP000004881">
    <property type="component" value="Unassembled WGS sequence"/>
</dbReference>
<feature type="transmembrane region" description="Helical" evidence="9">
    <location>
        <begin position="158"/>
        <end position="174"/>
    </location>
</feature>
<dbReference type="PANTHER" id="PTHR22911">
    <property type="entry name" value="ACYL-MALONYL CONDENSING ENZYME-RELATED"/>
    <property type="match status" value="1"/>
</dbReference>
<evidence type="ECO:0000256" key="3">
    <source>
        <dbReference type="ARBA" id="ARBA00022448"/>
    </source>
</evidence>
<feature type="transmembrane region" description="Helical" evidence="9">
    <location>
        <begin position="79"/>
        <end position="100"/>
    </location>
</feature>
<keyword evidence="7 9" id="KW-0472">Membrane</keyword>
<feature type="transmembrane region" description="Helical" evidence="9">
    <location>
        <begin position="186"/>
        <end position="205"/>
    </location>
</feature>
<keyword evidence="4" id="KW-1003">Cell membrane</keyword>
<keyword evidence="6 9" id="KW-1133">Transmembrane helix</keyword>
<proteinExistence type="inferred from homology"/>
<dbReference type="Pfam" id="PF00892">
    <property type="entry name" value="EamA"/>
    <property type="match status" value="1"/>
</dbReference>
<evidence type="ECO:0000256" key="7">
    <source>
        <dbReference type="ARBA" id="ARBA00023136"/>
    </source>
</evidence>
<dbReference type="InterPro" id="IPR004626">
    <property type="entry name" value="RarD"/>
</dbReference>
<feature type="domain" description="EamA" evidence="10">
    <location>
        <begin position="21"/>
        <end position="151"/>
    </location>
</feature>
<evidence type="ECO:0000259" key="10">
    <source>
        <dbReference type="Pfam" id="PF00892"/>
    </source>
</evidence>
<comment type="caution">
    <text evidence="11">The sequence shown here is derived from an EMBL/GenBank/DDBJ whole genome shotgun (WGS) entry which is preliminary data.</text>
</comment>
<evidence type="ECO:0000313" key="11">
    <source>
        <dbReference type="EMBL" id="GAB44605.1"/>
    </source>
</evidence>
<dbReference type="InterPro" id="IPR037185">
    <property type="entry name" value="EmrE-like"/>
</dbReference>
<gene>
    <name evidence="11" type="ORF">GOTRE_069_00930</name>
</gene>
<accession>A0ABQ0HFF7</accession>
<evidence type="ECO:0000256" key="5">
    <source>
        <dbReference type="ARBA" id="ARBA00022692"/>
    </source>
</evidence>
<keyword evidence="12" id="KW-1185">Reference proteome</keyword>
<evidence type="ECO:0000256" key="2">
    <source>
        <dbReference type="ARBA" id="ARBA00007362"/>
    </source>
</evidence>
<evidence type="ECO:0000256" key="9">
    <source>
        <dbReference type="SAM" id="Phobius"/>
    </source>
</evidence>
<keyword evidence="5 9" id="KW-0812">Transmembrane</keyword>
<name>A0ABQ0HFF7_9ACTN</name>
<dbReference type="RefSeq" id="WP_004021460.1">
    <property type="nucleotide sequence ID" value="NZ_BAFD01000069.1"/>
</dbReference>
<organism evidence="11 12">
    <name type="scientific">Gordonia terrae NBRC 100016</name>
    <dbReference type="NCBI Taxonomy" id="1089454"/>
    <lineage>
        <taxon>Bacteria</taxon>
        <taxon>Bacillati</taxon>
        <taxon>Actinomycetota</taxon>
        <taxon>Actinomycetes</taxon>
        <taxon>Mycobacteriales</taxon>
        <taxon>Gordoniaceae</taxon>
        <taxon>Gordonia</taxon>
    </lineage>
</organism>
<protein>
    <recommendedName>
        <fullName evidence="10">EamA domain-containing protein</fullName>
    </recommendedName>
</protein>
<feature type="transmembrane region" description="Helical" evidence="9">
    <location>
        <begin position="217"/>
        <end position="239"/>
    </location>
</feature>
<sequence length="323" mass="34273">MLTDRATSRTVVPRGLGGLAAGVGAYGIWGLFPAYFGLLGFTDGGQVVAYRVIATAALMFVVILATRRLRDLKEVTPRGWALVCIGAVLISLNWGVYVYAVESNQVVGAALGYFINPLLSVVLAVLFFHERLSRAQVVAVVVAAVAVVVLTVDHGSPPWVALLLAGTFAAYGAVKKVTHLRPTVGLAAEGLVSWPFAVMYLAVVALGGTTSAMAHGWWSSTLMLLLGPITAVPLVLFGVAAHRLPLVSLGLLQYLTPAMQMVWGVVVGHEPMSVTRWCGFALIWTALAIFSVDTLRRRREPPPVGTSSWADNSGKLDSPNGRA</sequence>
<dbReference type="EMBL" id="BAFD01000069">
    <property type="protein sequence ID" value="GAB44605.1"/>
    <property type="molecule type" value="Genomic_DNA"/>
</dbReference>
<feature type="transmembrane region" description="Helical" evidence="9">
    <location>
        <begin position="106"/>
        <end position="128"/>
    </location>
</feature>
<dbReference type="PANTHER" id="PTHR22911:SF137">
    <property type="entry name" value="SOLUTE CARRIER FAMILY 35 MEMBER G2-RELATED"/>
    <property type="match status" value="1"/>
</dbReference>
<dbReference type="NCBIfam" id="TIGR00688">
    <property type="entry name" value="rarD"/>
    <property type="match status" value="1"/>
</dbReference>
<dbReference type="InterPro" id="IPR000620">
    <property type="entry name" value="EamA_dom"/>
</dbReference>
<feature type="transmembrane region" description="Helical" evidence="9">
    <location>
        <begin position="12"/>
        <end position="36"/>
    </location>
</feature>
<evidence type="ECO:0000256" key="6">
    <source>
        <dbReference type="ARBA" id="ARBA00022989"/>
    </source>
</evidence>
<comment type="similarity">
    <text evidence="2">Belongs to the EamA transporter family.</text>
</comment>
<evidence type="ECO:0000256" key="1">
    <source>
        <dbReference type="ARBA" id="ARBA00004651"/>
    </source>
</evidence>
<keyword evidence="3" id="KW-0813">Transport</keyword>
<feature type="region of interest" description="Disordered" evidence="8">
    <location>
        <begin position="300"/>
        <end position="323"/>
    </location>
</feature>
<dbReference type="SUPFAM" id="SSF103481">
    <property type="entry name" value="Multidrug resistance efflux transporter EmrE"/>
    <property type="match status" value="2"/>
</dbReference>
<feature type="transmembrane region" description="Helical" evidence="9">
    <location>
        <begin position="135"/>
        <end position="152"/>
    </location>
</feature>
<comment type="subcellular location">
    <subcellularLocation>
        <location evidence="1">Cell membrane</location>
        <topology evidence="1">Multi-pass membrane protein</topology>
    </subcellularLocation>
</comment>
<feature type="transmembrane region" description="Helical" evidence="9">
    <location>
        <begin position="246"/>
        <end position="268"/>
    </location>
</feature>
<dbReference type="GeneID" id="32686312"/>
<evidence type="ECO:0000313" key="12">
    <source>
        <dbReference type="Proteomes" id="UP000004881"/>
    </source>
</evidence>
<evidence type="ECO:0000256" key="8">
    <source>
        <dbReference type="SAM" id="MobiDB-lite"/>
    </source>
</evidence>
<feature type="transmembrane region" description="Helical" evidence="9">
    <location>
        <begin position="274"/>
        <end position="292"/>
    </location>
</feature>
<feature type="transmembrane region" description="Helical" evidence="9">
    <location>
        <begin position="48"/>
        <end position="67"/>
    </location>
</feature>
<evidence type="ECO:0000256" key="4">
    <source>
        <dbReference type="ARBA" id="ARBA00022475"/>
    </source>
</evidence>
<reference evidence="11 12" key="1">
    <citation type="submission" date="2012-02" db="EMBL/GenBank/DDBJ databases">
        <title>Whole genome shotgun sequence of Gordonia terrae NBRC 100016.</title>
        <authorList>
            <person name="Takarada H."/>
            <person name="Hosoyama A."/>
            <person name="Tsuchikane K."/>
            <person name="Katsumata H."/>
            <person name="Yamazaki S."/>
            <person name="Fujita N."/>
        </authorList>
    </citation>
    <scope>NUCLEOTIDE SEQUENCE [LARGE SCALE GENOMIC DNA]</scope>
    <source>
        <strain evidence="11 12">NBRC 100016</strain>
    </source>
</reference>